<dbReference type="OrthoDB" id="5426355at2759"/>
<protein>
    <submittedName>
        <fullName evidence="3">Integral membrane protein</fullName>
    </submittedName>
</protein>
<reference evidence="3 4" key="1">
    <citation type="journal article" date="2008" name="PLoS Genet.">
        <title>Genomic islands in the pathogenic filamentous fungus Aspergillus fumigatus.</title>
        <authorList>
            <person name="Fedorova N.D."/>
            <person name="Khaldi N."/>
            <person name="Joardar V.S."/>
            <person name="Maiti R."/>
            <person name="Amedeo P."/>
            <person name="Anderson M.J."/>
            <person name="Crabtree J."/>
            <person name="Silva J.C."/>
            <person name="Badger J.H."/>
            <person name="Albarraq A."/>
            <person name="Angiuoli S."/>
            <person name="Bussey H."/>
            <person name="Bowyer P."/>
            <person name="Cotty P.J."/>
            <person name="Dyer P.S."/>
            <person name="Egan A."/>
            <person name="Galens K."/>
            <person name="Fraser-Liggett C.M."/>
            <person name="Haas B.J."/>
            <person name="Inman J.M."/>
            <person name="Kent R."/>
            <person name="Lemieux S."/>
            <person name="Malavazi I."/>
            <person name="Orvis J."/>
            <person name="Roemer T."/>
            <person name="Ronning C.M."/>
            <person name="Sundaram J.P."/>
            <person name="Sutton G."/>
            <person name="Turner G."/>
            <person name="Venter J.C."/>
            <person name="White O.R."/>
            <person name="Whitty B.R."/>
            <person name="Youngman P."/>
            <person name="Wolfe K.H."/>
            <person name="Goldman G.H."/>
            <person name="Wortman J.R."/>
            <person name="Jiang B."/>
            <person name="Denning D.W."/>
            <person name="Nierman W.C."/>
        </authorList>
    </citation>
    <scope>NUCLEOTIDE SEQUENCE [LARGE SCALE GENOMIC DNA]</scope>
    <source>
        <strain evidence="4">ATCC 1007 / CBS 513.65 / DSM 816 / NCTC 3887 / NRRL 1</strain>
    </source>
</reference>
<feature type="compositionally biased region" description="Polar residues" evidence="1">
    <location>
        <begin position="143"/>
        <end position="152"/>
    </location>
</feature>
<dbReference type="Proteomes" id="UP000006701">
    <property type="component" value="Unassembled WGS sequence"/>
</dbReference>
<evidence type="ECO:0000313" key="3">
    <source>
        <dbReference type="EMBL" id="EAW08540.1"/>
    </source>
</evidence>
<keyword evidence="2" id="KW-0812">Transmembrane</keyword>
<dbReference type="eggNOG" id="ENOG502SPC3">
    <property type="taxonomic scope" value="Eukaryota"/>
</dbReference>
<dbReference type="AlphaFoldDB" id="A1CSB9"/>
<feature type="region of interest" description="Disordered" evidence="1">
    <location>
        <begin position="137"/>
        <end position="158"/>
    </location>
</feature>
<name>A1CSB9_ASPCL</name>
<sequence>MAYGRLAWTANNAVLNSTCRLFHLIAIVLVFTTAVFAADDSILPSAPSASFPQCGLSCPQLNAAADSCLASPDPAHSVHVSCFCQSSLIAQLHNVPDGTCDDTCTQESDRVLLKTWYNNYCSSGGAAETTTTAAVQPAAATTGSSSTGQKAQPDSPAPKSWWDGHYQWVIMVIVLIVAFSVIAAVGVWVKKRHDAKHPNLYHGVAGSGSGSGTGSGLFASRAQDQSPAPSQPGHFSTNVGAAPPSRYSSGQSESIASSSRTDVVPSKVRSGMSSTRLQKTPELPNDGDVEIREVPR</sequence>
<gene>
    <name evidence="3" type="ORF">ACLA_032760</name>
</gene>
<feature type="region of interest" description="Disordered" evidence="1">
    <location>
        <begin position="212"/>
        <end position="296"/>
    </location>
</feature>
<evidence type="ECO:0000256" key="2">
    <source>
        <dbReference type="SAM" id="Phobius"/>
    </source>
</evidence>
<keyword evidence="4" id="KW-1185">Reference proteome</keyword>
<dbReference type="EMBL" id="DS027059">
    <property type="protein sequence ID" value="EAW08540.1"/>
    <property type="molecule type" value="Genomic_DNA"/>
</dbReference>
<proteinExistence type="predicted"/>
<dbReference type="GeneID" id="4700841"/>
<keyword evidence="2" id="KW-1133">Transmembrane helix</keyword>
<dbReference type="RefSeq" id="XP_001269966.1">
    <property type="nucleotide sequence ID" value="XM_001269965.1"/>
</dbReference>
<dbReference type="VEuPathDB" id="FungiDB:ACLA_032760"/>
<dbReference type="OMA" id="SWWSTHY"/>
<keyword evidence="2" id="KW-0472">Membrane</keyword>
<feature type="compositionally biased region" description="Polar residues" evidence="1">
    <location>
        <begin position="222"/>
        <end position="239"/>
    </location>
</feature>
<feature type="transmembrane region" description="Helical" evidence="2">
    <location>
        <begin position="168"/>
        <end position="189"/>
    </location>
</feature>
<dbReference type="HOGENOM" id="CLU_092467_0_0_1"/>
<accession>A1CSB9</accession>
<evidence type="ECO:0000313" key="4">
    <source>
        <dbReference type="Proteomes" id="UP000006701"/>
    </source>
</evidence>
<feature type="compositionally biased region" description="Low complexity" evidence="1">
    <location>
        <begin position="248"/>
        <end position="259"/>
    </location>
</feature>
<organism evidence="3 4">
    <name type="scientific">Aspergillus clavatus (strain ATCC 1007 / CBS 513.65 / DSM 816 / NCTC 3887 / NRRL 1 / QM 1276 / 107)</name>
    <dbReference type="NCBI Taxonomy" id="344612"/>
    <lineage>
        <taxon>Eukaryota</taxon>
        <taxon>Fungi</taxon>
        <taxon>Dikarya</taxon>
        <taxon>Ascomycota</taxon>
        <taxon>Pezizomycotina</taxon>
        <taxon>Eurotiomycetes</taxon>
        <taxon>Eurotiomycetidae</taxon>
        <taxon>Eurotiales</taxon>
        <taxon>Aspergillaceae</taxon>
        <taxon>Aspergillus</taxon>
        <taxon>Aspergillus subgen. Fumigati</taxon>
    </lineage>
</organism>
<evidence type="ECO:0000256" key="1">
    <source>
        <dbReference type="SAM" id="MobiDB-lite"/>
    </source>
</evidence>
<dbReference type="KEGG" id="act:ACLA_032760"/>
<feature type="transmembrane region" description="Helical" evidence="2">
    <location>
        <begin position="21"/>
        <end position="38"/>
    </location>
</feature>